<proteinExistence type="predicted"/>
<reference evidence="2" key="1">
    <citation type="journal article" date="2023" name="G3 (Bethesda)">
        <title>Genome assembly and association tests identify interacting loci associated with vigor, precocity, and sex in interspecific pistachio rootstocks.</title>
        <authorList>
            <person name="Palmer W."/>
            <person name="Jacygrad E."/>
            <person name="Sagayaradj S."/>
            <person name="Cavanaugh K."/>
            <person name="Han R."/>
            <person name="Bertier L."/>
            <person name="Beede B."/>
            <person name="Kafkas S."/>
            <person name="Golino D."/>
            <person name="Preece J."/>
            <person name="Michelmore R."/>
        </authorList>
    </citation>
    <scope>NUCLEOTIDE SEQUENCE [LARGE SCALE GENOMIC DNA]</scope>
</reference>
<sequence length="84" mass="10153">MSWLYDSMEPRIGKTYLYYKTAKDIWGGVQKMYSDIENTTQSFEMRSTIHSTKQGSMIVTNYFNSLTNLWQEMDLYYETELHRR</sequence>
<organism evidence="1 2">
    <name type="scientific">Pistacia integerrima</name>
    <dbReference type="NCBI Taxonomy" id="434235"/>
    <lineage>
        <taxon>Eukaryota</taxon>
        <taxon>Viridiplantae</taxon>
        <taxon>Streptophyta</taxon>
        <taxon>Embryophyta</taxon>
        <taxon>Tracheophyta</taxon>
        <taxon>Spermatophyta</taxon>
        <taxon>Magnoliopsida</taxon>
        <taxon>eudicotyledons</taxon>
        <taxon>Gunneridae</taxon>
        <taxon>Pentapetalae</taxon>
        <taxon>rosids</taxon>
        <taxon>malvids</taxon>
        <taxon>Sapindales</taxon>
        <taxon>Anacardiaceae</taxon>
        <taxon>Pistacia</taxon>
    </lineage>
</organism>
<comment type="caution">
    <text evidence="1">The sequence shown here is derived from an EMBL/GenBank/DDBJ whole genome shotgun (WGS) entry which is preliminary data.</text>
</comment>
<gene>
    <name evidence="1" type="ORF">Pint_10823</name>
</gene>
<name>A0ACC0XKW9_9ROSI</name>
<keyword evidence="2" id="KW-1185">Reference proteome</keyword>
<dbReference type="EMBL" id="CM047747">
    <property type="protein sequence ID" value="KAJ0019010.1"/>
    <property type="molecule type" value="Genomic_DNA"/>
</dbReference>
<evidence type="ECO:0000313" key="1">
    <source>
        <dbReference type="EMBL" id="KAJ0019010.1"/>
    </source>
</evidence>
<dbReference type="Proteomes" id="UP001163603">
    <property type="component" value="Chromosome 12"/>
</dbReference>
<protein>
    <submittedName>
        <fullName evidence="1">Uncharacterized protein</fullName>
    </submittedName>
</protein>
<accession>A0ACC0XKW9</accession>
<evidence type="ECO:0000313" key="2">
    <source>
        <dbReference type="Proteomes" id="UP001163603"/>
    </source>
</evidence>